<dbReference type="InterPro" id="IPR010920">
    <property type="entry name" value="LSM_dom_sf"/>
</dbReference>
<reference evidence="3 4" key="1">
    <citation type="journal article" date="2024" name="Nat. Commun.">
        <title>Phylogenomics reveals the evolutionary origins of lichenization in chlorophyte algae.</title>
        <authorList>
            <person name="Puginier C."/>
            <person name="Libourel C."/>
            <person name="Otte J."/>
            <person name="Skaloud P."/>
            <person name="Haon M."/>
            <person name="Grisel S."/>
            <person name="Petersen M."/>
            <person name="Berrin J.G."/>
            <person name="Delaux P.M."/>
            <person name="Dal Grande F."/>
            <person name="Keller J."/>
        </authorList>
    </citation>
    <scope>NUCLEOTIDE SEQUENCE [LARGE SCALE GENOMIC DNA]</scope>
    <source>
        <strain evidence="3 4">SAG 245.80</strain>
    </source>
</reference>
<dbReference type="GO" id="GO:0071208">
    <property type="term" value="F:histone pre-mRNA DCP binding"/>
    <property type="evidence" value="ECO:0007669"/>
    <property type="project" value="TreeGrafter"/>
</dbReference>
<keyword evidence="4" id="KW-1185">Reference proteome</keyword>
<gene>
    <name evidence="3" type="ORF">WJX81_008106</name>
</gene>
<dbReference type="AlphaFoldDB" id="A0AAW1SGX9"/>
<proteinExistence type="predicted"/>
<dbReference type="Proteomes" id="UP001445335">
    <property type="component" value="Unassembled WGS sequence"/>
</dbReference>
<dbReference type="SMART" id="SM00651">
    <property type="entry name" value="Sm"/>
    <property type="match status" value="1"/>
</dbReference>
<dbReference type="InterPro" id="IPR052840">
    <property type="entry name" value="U7_snRNA_Sm-like"/>
</dbReference>
<comment type="caution">
    <text evidence="3">The sequence shown here is derived from an EMBL/GenBank/DDBJ whole genome shotgun (WGS) entry which is preliminary data.</text>
</comment>
<dbReference type="PANTHER" id="PTHR21196">
    <property type="entry name" value="U7 SNRNA-ASSOCIATED SM-LIKE PROTEIN LSM10"/>
    <property type="match status" value="1"/>
</dbReference>
<dbReference type="GO" id="GO:0071254">
    <property type="term" value="C:cytoplasmic U snRNP body"/>
    <property type="evidence" value="ECO:0007669"/>
    <property type="project" value="TreeGrafter"/>
</dbReference>
<feature type="compositionally biased region" description="Basic and acidic residues" evidence="1">
    <location>
        <begin position="130"/>
        <end position="141"/>
    </location>
</feature>
<organism evidence="3 4">
    <name type="scientific">Elliptochloris bilobata</name>
    <dbReference type="NCBI Taxonomy" id="381761"/>
    <lineage>
        <taxon>Eukaryota</taxon>
        <taxon>Viridiplantae</taxon>
        <taxon>Chlorophyta</taxon>
        <taxon>core chlorophytes</taxon>
        <taxon>Trebouxiophyceae</taxon>
        <taxon>Trebouxiophyceae incertae sedis</taxon>
        <taxon>Elliptochloris clade</taxon>
        <taxon>Elliptochloris</taxon>
    </lineage>
</organism>
<dbReference type="PANTHER" id="PTHR21196:SF1">
    <property type="entry name" value="U7 SNRNA-ASSOCIATED SM-LIKE PROTEIN LSM10"/>
    <property type="match status" value="1"/>
</dbReference>
<evidence type="ECO:0000313" key="4">
    <source>
        <dbReference type="Proteomes" id="UP001445335"/>
    </source>
</evidence>
<dbReference type="GO" id="GO:0006398">
    <property type="term" value="P:mRNA 3'-end processing by stem-loop binding and cleavage"/>
    <property type="evidence" value="ECO:0007669"/>
    <property type="project" value="TreeGrafter"/>
</dbReference>
<evidence type="ECO:0000313" key="3">
    <source>
        <dbReference type="EMBL" id="KAK9845506.1"/>
    </source>
</evidence>
<dbReference type="GO" id="GO:0071209">
    <property type="term" value="F:U7 snRNA binding"/>
    <property type="evidence" value="ECO:0007669"/>
    <property type="project" value="TreeGrafter"/>
</dbReference>
<name>A0AAW1SGX9_9CHLO</name>
<dbReference type="Pfam" id="PF01423">
    <property type="entry name" value="LSM"/>
    <property type="match status" value="1"/>
</dbReference>
<evidence type="ECO:0000256" key="1">
    <source>
        <dbReference type="SAM" id="MobiDB-lite"/>
    </source>
</evidence>
<dbReference type="Gene3D" id="2.30.30.100">
    <property type="match status" value="1"/>
</dbReference>
<evidence type="ECO:0000259" key="2">
    <source>
        <dbReference type="SMART" id="SM00651"/>
    </source>
</evidence>
<feature type="region of interest" description="Disordered" evidence="1">
    <location>
        <begin position="119"/>
        <end position="141"/>
    </location>
</feature>
<protein>
    <recommendedName>
        <fullName evidence="2">Sm domain-containing protein</fullName>
    </recommendedName>
</protein>
<dbReference type="SUPFAM" id="SSF50182">
    <property type="entry name" value="Sm-like ribonucleoproteins"/>
    <property type="match status" value="1"/>
</dbReference>
<accession>A0AAW1SGX9</accession>
<feature type="domain" description="Sm" evidence="2">
    <location>
        <begin position="36"/>
        <end position="101"/>
    </location>
</feature>
<dbReference type="InterPro" id="IPR001163">
    <property type="entry name" value="Sm_dom_euk/arc"/>
</dbReference>
<sequence length="141" mass="15934">MPLIFKPGLRYTVRQTYTAGQAPGMSQQRGRQTLNVFVQALEGQRVVVELRHDAVVRGMLQEVDSEMNLTLVDVTCRPLEGKAQQMEFLYVKGRHVRYIHFSGSVNAATLVEDKRGRAKQALGNQTDEAGDIHQRRWGVEP</sequence>
<dbReference type="EMBL" id="JALJOU010000003">
    <property type="protein sequence ID" value="KAK9845506.1"/>
    <property type="molecule type" value="Genomic_DNA"/>
</dbReference>
<dbReference type="GO" id="GO:0016604">
    <property type="term" value="C:nuclear body"/>
    <property type="evidence" value="ECO:0007669"/>
    <property type="project" value="TreeGrafter"/>
</dbReference>